<evidence type="ECO:0000256" key="7">
    <source>
        <dbReference type="SAM" id="Phobius"/>
    </source>
</evidence>
<feature type="transmembrane region" description="Helical" evidence="7">
    <location>
        <begin position="117"/>
        <end position="133"/>
    </location>
</feature>
<dbReference type="KEGG" id="ppn:Palpr_1461"/>
<dbReference type="EMBL" id="CP002345">
    <property type="protein sequence ID" value="ADQ79607.1"/>
    <property type="molecule type" value="Genomic_DNA"/>
</dbReference>
<feature type="domain" description="Threonine/serine exporter-like N-terminal" evidence="8">
    <location>
        <begin position="13"/>
        <end position="249"/>
    </location>
</feature>
<protein>
    <recommendedName>
        <fullName evidence="8">Threonine/serine exporter-like N-terminal domain-containing protein</fullName>
    </recommendedName>
</protein>
<dbReference type="Proteomes" id="UP000008718">
    <property type="component" value="Chromosome"/>
</dbReference>
<reference evidence="9 10" key="2">
    <citation type="journal article" date="2011" name="Stand. Genomic Sci.">
        <title>Complete genome sequence of Paludibacter propionicigenes type strain (WB4).</title>
        <authorList>
            <person name="Gronow S."/>
            <person name="Munk C."/>
            <person name="Lapidus A."/>
            <person name="Nolan M."/>
            <person name="Lucas S."/>
            <person name="Hammon N."/>
            <person name="Deshpande S."/>
            <person name="Cheng J.F."/>
            <person name="Tapia R."/>
            <person name="Han C."/>
            <person name="Goodwin L."/>
            <person name="Pitluck S."/>
            <person name="Liolios K."/>
            <person name="Ivanova N."/>
            <person name="Mavromatis K."/>
            <person name="Mikhailova N."/>
            <person name="Pati A."/>
            <person name="Chen A."/>
            <person name="Palaniappan K."/>
            <person name="Land M."/>
            <person name="Hauser L."/>
            <person name="Chang Y.J."/>
            <person name="Jeffries C.D."/>
            <person name="Brambilla E."/>
            <person name="Rohde M."/>
            <person name="Goker M."/>
            <person name="Detter J.C."/>
            <person name="Woyke T."/>
            <person name="Bristow J."/>
            <person name="Eisen J.A."/>
            <person name="Markowitz V."/>
            <person name="Hugenholtz P."/>
            <person name="Kyrpides N.C."/>
            <person name="Klenk H.P."/>
        </authorList>
    </citation>
    <scope>NUCLEOTIDE SEQUENCE [LARGE SCALE GENOMIC DNA]</scope>
    <source>
        <strain evidence="10">DSM 17365 / JCM 13257 / WB4</strain>
    </source>
</reference>
<feature type="transmembrane region" description="Helical" evidence="7">
    <location>
        <begin position="230"/>
        <end position="250"/>
    </location>
</feature>
<keyword evidence="4 7" id="KW-1133">Transmembrane helix</keyword>
<feature type="transmembrane region" description="Helical" evidence="7">
    <location>
        <begin position="169"/>
        <end position="189"/>
    </location>
</feature>
<evidence type="ECO:0000313" key="10">
    <source>
        <dbReference type="Proteomes" id="UP000008718"/>
    </source>
</evidence>
<feature type="transmembrane region" description="Helical" evidence="7">
    <location>
        <begin position="195"/>
        <end position="218"/>
    </location>
</feature>
<reference key="1">
    <citation type="submission" date="2010-11" db="EMBL/GenBank/DDBJ databases">
        <title>The complete genome of Paludibacter propionicigenes DSM 17365.</title>
        <authorList>
            <consortium name="US DOE Joint Genome Institute (JGI-PGF)"/>
            <person name="Lucas S."/>
            <person name="Copeland A."/>
            <person name="Lapidus A."/>
            <person name="Bruce D."/>
            <person name="Goodwin L."/>
            <person name="Pitluck S."/>
            <person name="Kyrpides N."/>
            <person name="Mavromatis K."/>
            <person name="Ivanova N."/>
            <person name="Munk A.C."/>
            <person name="Brettin T."/>
            <person name="Detter J.C."/>
            <person name="Han C."/>
            <person name="Tapia R."/>
            <person name="Land M."/>
            <person name="Hauser L."/>
            <person name="Markowitz V."/>
            <person name="Cheng J.-F."/>
            <person name="Hugenholtz P."/>
            <person name="Woyke T."/>
            <person name="Wu D."/>
            <person name="Gronow S."/>
            <person name="Wellnitz S."/>
            <person name="Brambilla E."/>
            <person name="Klenk H.-P."/>
            <person name="Eisen J.A."/>
        </authorList>
    </citation>
    <scope>NUCLEOTIDE SEQUENCE</scope>
    <source>
        <strain>WB4</strain>
    </source>
</reference>
<gene>
    <name evidence="9" type="ordered locus">Palpr_1461</name>
</gene>
<dbReference type="AlphaFoldDB" id="E4T4G3"/>
<evidence type="ECO:0000259" key="8">
    <source>
        <dbReference type="Pfam" id="PF06738"/>
    </source>
</evidence>
<evidence type="ECO:0000256" key="2">
    <source>
        <dbReference type="ARBA" id="ARBA00022475"/>
    </source>
</evidence>
<feature type="transmembrane region" description="Helical" evidence="7">
    <location>
        <begin position="139"/>
        <end position="157"/>
    </location>
</feature>
<dbReference type="InterPro" id="IPR010619">
    <property type="entry name" value="ThrE-like_N"/>
</dbReference>
<keyword evidence="10" id="KW-1185">Reference proteome</keyword>
<keyword evidence="5 7" id="KW-0472">Membrane</keyword>
<evidence type="ECO:0000256" key="3">
    <source>
        <dbReference type="ARBA" id="ARBA00022692"/>
    </source>
</evidence>
<dbReference type="GO" id="GO:0022857">
    <property type="term" value="F:transmembrane transporter activity"/>
    <property type="evidence" value="ECO:0007669"/>
    <property type="project" value="InterPro"/>
</dbReference>
<evidence type="ECO:0000256" key="5">
    <source>
        <dbReference type="ARBA" id="ARBA00023136"/>
    </source>
</evidence>
<accession>E4T4G3</accession>
<dbReference type="STRING" id="694427.Palpr_1461"/>
<dbReference type="PANTHER" id="PTHR34390">
    <property type="entry name" value="UPF0442 PROTEIN YJJB-RELATED"/>
    <property type="match status" value="1"/>
</dbReference>
<dbReference type="Pfam" id="PF06738">
    <property type="entry name" value="ThrE"/>
    <property type="match status" value="1"/>
</dbReference>
<dbReference type="InterPro" id="IPR050539">
    <property type="entry name" value="ThrE_Dicarb/AminoAcid_Exp"/>
</dbReference>
<proteinExistence type="inferred from homology"/>
<evidence type="ECO:0000256" key="6">
    <source>
        <dbReference type="ARBA" id="ARBA00034125"/>
    </source>
</evidence>
<keyword evidence="3 7" id="KW-0812">Transmembrane</keyword>
<comment type="similarity">
    <text evidence="6">Belongs to the ThrE exporter (TC 2.A.79) family.</text>
</comment>
<sequence length="255" mass="28262">MINNETSLRWAKFVAEYAAYLMGCGIHTSRVIRNTKRIGEALGFDVKISVFQKSIILTILDNESQHTFSEVIEIPVLPISFKNNAELSALSWEAIDKHLNFEQIKEKYQQIISAPRMNSLLLLLLVGLANASFCRLFKGDWLSMLIVFIATIAGFFVRTELQKRHVNHFIIFIVSAFVASLLSSTTLYFNTTSDIALATSVLYLIPGVPLINGVIDIVEGHTLTGISRLANALLLIACLAIGLSFTLILFKGGLI</sequence>
<evidence type="ECO:0000256" key="4">
    <source>
        <dbReference type="ARBA" id="ARBA00022989"/>
    </source>
</evidence>
<dbReference type="HOGENOM" id="CLU_070277_1_0_10"/>
<organism evidence="9 10">
    <name type="scientific">Paludibacter propionicigenes (strain DSM 17365 / JCM 13257 / WB4)</name>
    <dbReference type="NCBI Taxonomy" id="694427"/>
    <lineage>
        <taxon>Bacteria</taxon>
        <taxon>Pseudomonadati</taxon>
        <taxon>Bacteroidota</taxon>
        <taxon>Bacteroidia</taxon>
        <taxon>Bacteroidales</taxon>
        <taxon>Paludibacteraceae</taxon>
        <taxon>Paludibacter</taxon>
    </lineage>
</organism>
<dbReference type="GO" id="GO:0015744">
    <property type="term" value="P:succinate transport"/>
    <property type="evidence" value="ECO:0007669"/>
    <property type="project" value="TreeGrafter"/>
</dbReference>
<evidence type="ECO:0000256" key="1">
    <source>
        <dbReference type="ARBA" id="ARBA00004651"/>
    </source>
</evidence>
<evidence type="ECO:0000313" key="9">
    <source>
        <dbReference type="EMBL" id="ADQ79607.1"/>
    </source>
</evidence>
<dbReference type="RefSeq" id="WP_013444976.1">
    <property type="nucleotide sequence ID" value="NC_014734.1"/>
</dbReference>
<dbReference type="PANTHER" id="PTHR34390:SF2">
    <property type="entry name" value="SUCCINATE TRANSPORTER SUBUNIT YJJP-RELATED"/>
    <property type="match status" value="1"/>
</dbReference>
<comment type="subcellular location">
    <subcellularLocation>
        <location evidence="1">Cell membrane</location>
        <topology evidence="1">Multi-pass membrane protein</topology>
    </subcellularLocation>
</comment>
<name>E4T4G3_PALPW</name>
<keyword evidence="2" id="KW-1003">Cell membrane</keyword>
<dbReference type="GO" id="GO:0005886">
    <property type="term" value="C:plasma membrane"/>
    <property type="evidence" value="ECO:0007669"/>
    <property type="project" value="UniProtKB-SubCell"/>
</dbReference>
<dbReference type="eggNOG" id="COG2966">
    <property type="taxonomic scope" value="Bacteria"/>
</dbReference>
<dbReference type="OrthoDB" id="9813917at2"/>